<dbReference type="Proteomes" id="UP001208771">
    <property type="component" value="Unassembled WGS sequence"/>
</dbReference>
<evidence type="ECO:0000256" key="1">
    <source>
        <dbReference type="ARBA" id="ARBA00006987"/>
    </source>
</evidence>
<gene>
    <name evidence="3" type="ORF">NOF55_09950</name>
</gene>
<dbReference type="EMBL" id="JANFPI010000003">
    <property type="protein sequence ID" value="MCX8997430.1"/>
    <property type="molecule type" value="Genomic_DNA"/>
</dbReference>
<feature type="chain" id="PRO_5041976567" evidence="2">
    <location>
        <begin position="34"/>
        <end position="337"/>
    </location>
</feature>
<comment type="similarity">
    <text evidence="1">Belongs to the UPF0065 (bug) family.</text>
</comment>
<sequence>MSVISVLQRLAGRMTVATVAALGLSAASGEAVAQSTYPARPVTIVVGAGPGGGNDVAARLIADYLSRELEQPFVVENRPGASGARASEYVVAQPADGYTLLLGNTATQIYNSMLLADSTFDPNRDTVLAGMFGQSTNLLVVNPQLPVNSVADLVALAKSKPGELNFGSAGNGGSVHLSGEYFRLKADIDVVHVPFKSGAEMATDIIAGTTDFAVDNLPTSYSFVVNGQLKALAVTSEKRWPTLPDVPTMAEAGFPDFNVLSFYGLFARTGTDPEILAKIDAAVEKFISDKDEGEAKLDRIGAIPFRLEPADYSAFIDEQSKVWRAMIAAAGIEEVKR</sequence>
<reference evidence="3" key="1">
    <citation type="submission" date="2022-07" db="EMBL/GenBank/DDBJ databases">
        <title>Ectorhizobium quercum gen.nov., sp. nov.</title>
        <authorList>
            <person name="Ma T."/>
            <person name="Li Y."/>
        </authorList>
    </citation>
    <scope>NUCLEOTIDE SEQUENCE</scope>
    <source>
        <strain evidence="3">BDR2-2</strain>
    </source>
</reference>
<dbReference type="RefSeq" id="WP_306411218.1">
    <property type="nucleotide sequence ID" value="NZ_JANFPI010000003.1"/>
</dbReference>
<dbReference type="PANTHER" id="PTHR42928">
    <property type="entry name" value="TRICARBOXYLATE-BINDING PROTEIN"/>
    <property type="match status" value="1"/>
</dbReference>
<evidence type="ECO:0000256" key="2">
    <source>
        <dbReference type="SAM" id="SignalP"/>
    </source>
</evidence>
<evidence type="ECO:0000313" key="4">
    <source>
        <dbReference type="Proteomes" id="UP001208771"/>
    </source>
</evidence>
<dbReference type="AlphaFoldDB" id="A0AAE3SUN6"/>
<keyword evidence="4" id="KW-1185">Reference proteome</keyword>
<evidence type="ECO:0000313" key="3">
    <source>
        <dbReference type="EMBL" id="MCX8997430.1"/>
    </source>
</evidence>
<dbReference type="CDD" id="cd07012">
    <property type="entry name" value="PBP2_Bug_TTT"/>
    <property type="match status" value="1"/>
</dbReference>
<keyword evidence="2" id="KW-0732">Signal</keyword>
<name>A0AAE3SUN6_9HYPH</name>
<accession>A0AAE3SUN6</accession>
<dbReference type="PIRSF" id="PIRSF017082">
    <property type="entry name" value="YflP"/>
    <property type="match status" value="1"/>
</dbReference>
<dbReference type="SUPFAM" id="SSF53850">
    <property type="entry name" value="Periplasmic binding protein-like II"/>
    <property type="match status" value="1"/>
</dbReference>
<dbReference type="Gene3D" id="3.40.190.150">
    <property type="entry name" value="Bordetella uptake gene, domain 1"/>
    <property type="match status" value="1"/>
</dbReference>
<feature type="signal peptide" evidence="2">
    <location>
        <begin position="1"/>
        <end position="33"/>
    </location>
</feature>
<dbReference type="InterPro" id="IPR005064">
    <property type="entry name" value="BUG"/>
</dbReference>
<dbReference type="Pfam" id="PF03401">
    <property type="entry name" value="TctC"/>
    <property type="match status" value="1"/>
</dbReference>
<proteinExistence type="inferred from homology"/>
<dbReference type="PANTHER" id="PTHR42928:SF5">
    <property type="entry name" value="BLR1237 PROTEIN"/>
    <property type="match status" value="1"/>
</dbReference>
<organism evidence="3 4">
    <name type="scientific">Ectorhizobium quercum</name>
    <dbReference type="NCBI Taxonomy" id="2965071"/>
    <lineage>
        <taxon>Bacteria</taxon>
        <taxon>Pseudomonadati</taxon>
        <taxon>Pseudomonadota</taxon>
        <taxon>Alphaproteobacteria</taxon>
        <taxon>Hyphomicrobiales</taxon>
        <taxon>Rhizobiaceae</taxon>
        <taxon>Ectorhizobium</taxon>
    </lineage>
</organism>
<dbReference type="Gene3D" id="3.40.190.10">
    <property type="entry name" value="Periplasmic binding protein-like II"/>
    <property type="match status" value="1"/>
</dbReference>
<protein>
    <submittedName>
        <fullName evidence="3">Tripartite tricarboxylate transporter substrate binding protein</fullName>
    </submittedName>
</protein>
<comment type="caution">
    <text evidence="3">The sequence shown here is derived from an EMBL/GenBank/DDBJ whole genome shotgun (WGS) entry which is preliminary data.</text>
</comment>
<dbReference type="InterPro" id="IPR042100">
    <property type="entry name" value="Bug_dom1"/>
</dbReference>